<feature type="transmembrane region" description="Helical" evidence="11">
    <location>
        <begin position="109"/>
        <end position="127"/>
    </location>
</feature>
<keyword evidence="3 9" id="KW-0812">Transmembrane</keyword>
<feature type="transmembrane region" description="Helical" evidence="11">
    <location>
        <begin position="147"/>
        <end position="169"/>
    </location>
</feature>
<evidence type="ECO:0000259" key="12">
    <source>
        <dbReference type="PROSITE" id="PS50262"/>
    </source>
</evidence>
<evidence type="ECO:0000256" key="6">
    <source>
        <dbReference type="ARBA" id="ARBA00023136"/>
    </source>
</evidence>
<keyword evidence="6 11" id="KW-0472">Membrane</keyword>
<evidence type="ECO:0000256" key="4">
    <source>
        <dbReference type="ARBA" id="ARBA00022989"/>
    </source>
</evidence>
<dbReference type="SUPFAM" id="SSF81321">
    <property type="entry name" value="Family A G protein-coupled receptor-like"/>
    <property type="match status" value="1"/>
</dbReference>
<dbReference type="PROSITE" id="PS00237">
    <property type="entry name" value="G_PROTEIN_RECEP_F1_1"/>
    <property type="match status" value="1"/>
</dbReference>
<evidence type="ECO:0000256" key="7">
    <source>
        <dbReference type="ARBA" id="ARBA00023170"/>
    </source>
</evidence>
<keyword evidence="7 9" id="KW-0675">Receptor</keyword>
<feature type="region of interest" description="Disordered" evidence="10">
    <location>
        <begin position="388"/>
        <end position="408"/>
    </location>
</feature>
<feature type="transmembrane region" description="Helical" evidence="11">
    <location>
        <begin position="462"/>
        <end position="479"/>
    </location>
</feature>
<keyword evidence="8 9" id="KW-0807">Transducer</keyword>
<keyword evidence="4 11" id="KW-1133">Transmembrane helix</keyword>
<reference evidence="13 14" key="1">
    <citation type="journal article" date="2018" name="J. Allergy Clin. Immunol.">
        <title>High-quality assembly of Dermatophagoides pteronyssinus genome and transcriptome reveals a wide range of novel allergens.</title>
        <authorList>
            <person name="Liu X.Y."/>
            <person name="Yang K.Y."/>
            <person name="Wang M.Q."/>
            <person name="Kwok J.S."/>
            <person name="Zeng X."/>
            <person name="Yang Z."/>
            <person name="Xiao X.J."/>
            <person name="Lau C.P."/>
            <person name="Li Y."/>
            <person name="Huang Z.M."/>
            <person name="Ba J.G."/>
            <person name="Yim A.K."/>
            <person name="Ouyang C.Y."/>
            <person name="Ngai S.M."/>
            <person name="Chan T.F."/>
            <person name="Leung E.L."/>
            <person name="Liu L."/>
            <person name="Liu Z.G."/>
            <person name="Tsui S.K."/>
        </authorList>
    </citation>
    <scope>NUCLEOTIDE SEQUENCE [LARGE SCALE GENOMIC DNA]</scope>
    <source>
        <strain evidence="13">Derp</strain>
    </source>
</reference>
<feature type="transmembrane region" description="Helical" evidence="11">
    <location>
        <begin position="206"/>
        <end position="224"/>
    </location>
</feature>
<feature type="transmembrane region" description="Helical" evidence="11">
    <location>
        <begin position="67"/>
        <end position="88"/>
    </location>
</feature>
<dbReference type="PANTHER" id="PTHR24235">
    <property type="entry name" value="NEUROPEPTIDE Y RECEPTOR"/>
    <property type="match status" value="1"/>
</dbReference>
<dbReference type="PROSITE" id="PS50262">
    <property type="entry name" value="G_PROTEIN_RECEP_F1_2"/>
    <property type="match status" value="1"/>
</dbReference>
<proteinExistence type="inferred from homology"/>
<accession>A0ABQ8IQK7</accession>
<comment type="similarity">
    <text evidence="2 9">Belongs to the G-protein coupled receptor 1 family.</text>
</comment>
<gene>
    <name evidence="13" type="primary">GPR83_6</name>
    <name evidence="13" type="ORF">DERP_006571</name>
</gene>
<name>A0ABQ8IQK7_DERPT</name>
<sequence length="572" mass="65377">MLKNDSNFQSSSSSLSNDDDYTQSLNIDNIFNMTMIMDRQQQSTFLSTASSSTDSSMIIITNEVNEAAVIIAYSLIVIISLIGNSLVVKIAFSGRWIPGRSQRARTTTDVLIGSLSFSDLVMTIFNIPFNLARILLPYWPFGRLLCYGVPFVQTACVYVSTFTMAAIALHRWRMVSHPTTVMLNKTNRSISSSTNPLRSFNSLRRTITIVWLISFGLAAPTVAFNQLKLANVNGQYVIRCRVDYPFIFGINASLLLTIEIFLTQYLIPLLITGVLYMKIATVIHRQSRFNQITNTNVNKYNDKNDDNVITTNHKGRNSHDFHHLKSLSSQIDLASITNHHVKNQKQQQQQQQNSAAISSGEMLSTQTIMNDDDDDNVVVVDRLKQQQQQQQRQSITTTTTTNSTTINTQQSLSQSSSIIINPFILSQQQQQQNSQQQQSSTTTIITRIGKRRRQLEVKRRRILMLSLVVAVFAICWLPLNLYHLTIDLGFAQHRLTCHWFAMSSVCYNSFIYCWLNESFRQNAIELLRKIMFDLIKFQHNFLQLLNCFKQQQQQNDQQIDQQQQQQSTTTTN</sequence>
<evidence type="ECO:0000256" key="8">
    <source>
        <dbReference type="ARBA" id="ARBA00023224"/>
    </source>
</evidence>
<comment type="subcellular location">
    <subcellularLocation>
        <location evidence="1">Membrane</location>
        <topology evidence="1">Multi-pass membrane protein</topology>
    </subcellularLocation>
</comment>
<dbReference type="Pfam" id="PF00001">
    <property type="entry name" value="7tm_1"/>
    <property type="match status" value="1"/>
</dbReference>
<evidence type="ECO:0000256" key="10">
    <source>
        <dbReference type="SAM" id="MobiDB-lite"/>
    </source>
</evidence>
<evidence type="ECO:0000256" key="9">
    <source>
        <dbReference type="RuleBase" id="RU000688"/>
    </source>
</evidence>
<evidence type="ECO:0000313" key="13">
    <source>
        <dbReference type="EMBL" id="KAH9412609.1"/>
    </source>
</evidence>
<comment type="caution">
    <text evidence="13">The sequence shown here is derived from an EMBL/GenBank/DDBJ whole genome shotgun (WGS) entry which is preliminary data.</text>
</comment>
<feature type="transmembrane region" description="Helical" evidence="11">
    <location>
        <begin position="244"/>
        <end position="277"/>
    </location>
</feature>
<feature type="domain" description="G-protein coupled receptors family 1 profile" evidence="12">
    <location>
        <begin position="83"/>
        <end position="512"/>
    </location>
</feature>
<protein>
    <submittedName>
        <fullName evidence="13">Neuropeptide Y receptor</fullName>
    </submittedName>
</protein>
<evidence type="ECO:0000256" key="1">
    <source>
        <dbReference type="ARBA" id="ARBA00004141"/>
    </source>
</evidence>
<evidence type="ECO:0000313" key="14">
    <source>
        <dbReference type="Proteomes" id="UP000887458"/>
    </source>
</evidence>
<keyword evidence="5 9" id="KW-0297">G-protein coupled receptor</keyword>
<organism evidence="13 14">
    <name type="scientific">Dermatophagoides pteronyssinus</name>
    <name type="common">European house dust mite</name>
    <dbReference type="NCBI Taxonomy" id="6956"/>
    <lineage>
        <taxon>Eukaryota</taxon>
        <taxon>Metazoa</taxon>
        <taxon>Ecdysozoa</taxon>
        <taxon>Arthropoda</taxon>
        <taxon>Chelicerata</taxon>
        <taxon>Arachnida</taxon>
        <taxon>Acari</taxon>
        <taxon>Acariformes</taxon>
        <taxon>Sarcoptiformes</taxon>
        <taxon>Astigmata</taxon>
        <taxon>Psoroptidia</taxon>
        <taxon>Analgoidea</taxon>
        <taxon>Pyroglyphidae</taxon>
        <taxon>Dermatophagoidinae</taxon>
        <taxon>Dermatophagoides</taxon>
    </lineage>
</organism>
<evidence type="ECO:0000256" key="11">
    <source>
        <dbReference type="SAM" id="Phobius"/>
    </source>
</evidence>
<reference evidence="13 14" key="2">
    <citation type="journal article" date="2022" name="Mol. Biol. Evol.">
        <title>Comparative Genomics Reveals Insights into the Divergent Evolution of Astigmatic Mites and Household Pest Adaptations.</title>
        <authorList>
            <person name="Xiong Q."/>
            <person name="Wan A.T."/>
            <person name="Liu X."/>
            <person name="Fung C.S."/>
            <person name="Xiao X."/>
            <person name="Malainual N."/>
            <person name="Hou J."/>
            <person name="Wang L."/>
            <person name="Wang M."/>
            <person name="Yang K.Y."/>
            <person name="Cui Y."/>
            <person name="Leung E.L."/>
            <person name="Nong W."/>
            <person name="Shin S.K."/>
            <person name="Au S.W."/>
            <person name="Jeong K.Y."/>
            <person name="Chew F.T."/>
            <person name="Hui J.H."/>
            <person name="Leung T.F."/>
            <person name="Tungtrongchitr A."/>
            <person name="Zhong N."/>
            <person name="Liu Z."/>
            <person name="Tsui S.K."/>
        </authorList>
    </citation>
    <scope>NUCLEOTIDE SEQUENCE [LARGE SCALE GENOMIC DNA]</scope>
    <source>
        <strain evidence="13">Derp</strain>
    </source>
</reference>
<dbReference type="InterPro" id="IPR017452">
    <property type="entry name" value="GPCR_Rhodpsn_7TM"/>
</dbReference>
<evidence type="ECO:0000256" key="3">
    <source>
        <dbReference type="ARBA" id="ARBA00022692"/>
    </source>
</evidence>
<dbReference type="Proteomes" id="UP000887458">
    <property type="component" value="Unassembled WGS sequence"/>
</dbReference>
<dbReference type="PANTHER" id="PTHR24235:SF29">
    <property type="entry name" value="GH23382P"/>
    <property type="match status" value="1"/>
</dbReference>
<feature type="transmembrane region" description="Helical" evidence="11">
    <location>
        <begin position="499"/>
        <end position="515"/>
    </location>
</feature>
<dbReference type="InterPro" id="IPR000276">
    <property type="entry name" value="GPCR_Rhodpsn"/>
</dbReference>
<evidence type="ECO:0000256" key="5">
    <source>
        <dbReference type="ARBA" id="ARBA00023040"/>
    </source>
</evidence>
<dbReference type="PRINTS" id="PR00237">
    <property type="entry name" value="GPCRRHODOPSN"/>
</dbReference>
<evidence type="ECO:0000256" key="2">
    <source>
        <dbReference type="ARBA" id="ARBA00010663"/>
    </source>
</evidence>
<dbReference type="Gene3D" id="1.20.1070.10">
    <property type="entry name" value="Rhodopsin 7-helix transmembrane proteins"/>
    <property type="match status" value="2"/>
</dbReference>
<keyword evidence="14" id="KW-1185">Reference proteome</keyword>
<dbReference type="EMBL" id="NJHN03000129">
    <property type="protein sequence ID" value="KAH9412609.1"/>
    <property type="molecule type" value="Genomic_DNA"/>
</dbReference>